<sequence length="238" mass="26200">MTMPFFISLPSTSPASPTGLQATNTLAITSIPKHFFEPTLLRVLRDHFATYGDINRWVPLPNFSRIIVIYASNESAEMAKIYSDPIVLEQTSDRSRITLRVYRADPNPLLPPGEAIDVPAANYLQPPKVDKNFLISPPGSPPIGWEQVREDPPNAAPLADDLIAALRRLQVHDREKSGGLEVLIDPEDGDAGVGIYVEDCGSDDDESENEDDWVYGQPPPFRTRWAATALPPAIDNTA</sequence>
<dbReference type="GO" id="GO:0008597">
    <property type="term" value="F:calcium-dependent protein serine/threonine phosphatase regulator activity"/>
    <property type="evidence" value="ECO:0007669"/>
    <property type="project" value="TreeGrafter"/>
</dbReference>
<dbReference type="CDD" id="cd12434">
    <property type="entry name" value="RRM_RCAN_like"/>
    <property type="match status" value="1"/>
</dbReference>
<evidence type="ECO:0000313" key="3">
    <source>
        <dbReference type="EMBL" id="KAF7294580.1"/>
    </source>
</evidence>
<evidence type="ECO:0000256" key="1">
    <source>
        <dbReference type="ARBA" id="ARBA00008209"/>
    </source>
</evidence>
<evidence type="ECO:0000256" key="2">
    <source>
        <dbReference type="SAM" id="MobiDB-lite"/>
    </source>
</evidence>
<dbReference type="Gene3D" id="3.30.70.330">
    <property type="match status" value="1"/>
</dbReference>
<dbReference type="Pfam" id="PF04847">
    <property type="entry name" value="Calcipressin"/>
    <property type="match status" value="1"/>
</dbReference>
<gene>
    <name evidence="3" type="ORF">MIND_00994500</name>
</gene>
<dbReference type="GO" id="GO:0019722">
    <property type="term" value="P:calcium-mediated signaling"/>
    <property type="evidence" value="ECO:0007669"/>
    <property type="project" value="InterPro"/>
</dbReference>
<dbReference type="PANTHER" id="PTHR10300">
    <property type="entry name" value="CALCIPRESSIN"/>
    <property type="match status" value="1"/>
</dbReference>
<feature type="compositionally biased region" description="Acidic residues" evidence="2">
    <location>
        <begin position="200"/>
        <end position="213"/>
    </location>
</feature>
<dbReference type="GO" id="GO:0005634">
    <property type="term" value="C:nucleus"/>
    <property type="evidence" value="ECO:0007669"/>
    <property type="project" value="TreeGrafter"/>
</dbReference>
<keyword evidence="4" id="KW-1185">Reference proteome</keyword>
<evidence type="ECO:0000313" key="4">
    <source>
        <dbReference type="Proteomes" id="UP000636479"/>
    </source>
</evidence>
<dbReference type="Proteomes" id="UP000636479">
    <property type="component" value="Unassembled WGS sequence"/>
</dbReference>
<evidence type="ECO:0008006" key="5">
    <source>
        <dbReference type="Google" id="ProtNLM"/>
    </source>
</evidence>
<accession>A0A8H6SB24</accession>
<dbReference type="GO" id="GO:0005737">
    <property type="term" value="C:cytoplasm"/>
    <property type="evidence" value="ECO:0007669"/>
    <property type="project" value="TreeGrafter"/>
</dbReference>
<feature type="region of interest" description="Disordered" evidence="2">
    <location>
        <begin position="200"/>
        <end position="222"/>
    </location>
</feature>
<name>A0A8H6SB24_9AGAR</name>
<proteinExistence type="inferred from homology"/>
<protein>
    <recommendedName>
        <fullName evidence="5">Calcipressin</fullName>
    </recommendedName>
</protein>
<dbReference type="EMBL" id="JACAZF010000009">
    <property type="protein sequence ID" value="KAF7294580.1"/>
    <property type="molecule type" value="Genomic_DNA"/>
</dbReference>
<dbReference type="InterPro" id="IPR012677">
    <property type="entry name" value="Nucleotide-bd_a/b_plait_sf"/>
</dbReference>
<dbReference type="SUPFAM" id="SSF54928">
    <property type="entry name" value="RNA-binding domain, RBD"/>
    <property type="match status" value="1"/>
</dbReference>
<dbReference type="GeneID" id="59349065"/>
<reference evidence="3" key="1">
    <citation type="submission" date="2020-05" db="EMBL/GenBank/DDBJ databases">
        <title>Mycena genomes resolve the evolution of fungal bioluminescence.</title>
        <authorList>
            <person name="Tsai I.J."/>
        </authorList>
    </citation>
    <scope>NUCLEOTIDE SEQUENCE</scope>
    <source>
        <strain evidence="3">171206Taipei</strain>
    </source>
</reference>
<dbReference type="InterPro" id="IPR035979">
    <property type="entry name" value="RBD_domain_sf"/>
</dbReference>
<comment type="caution">
    <text evidence="3">The sequence shown here is derived from an EMBL/GenBank/DDBJ whole genome shotgun (WGS) entry which is preliminary data.</text>
</comment>
<dbReference type="RefSeq" id="XP_037215943.1">
    <property type="nucleotide sequence ID" value="XM_037366549.1"/>
</dbReference>
<dbReference type="PANTHER" id="PTHR10300:SF14">
    <property type="entry name" value="PROTEIN SARAH"/>
    <property type="match status" value="1"/>
</dbReference>
<organism evidence="3 4">
    <name type="scientific">Mycena indigotica</name>
    <dbReference type="NCBI Taxonomy" id="2126181"/>
    <lineage>
        <taxon>Eukaryota</taxon>
        <taxon>Fungi</taxon>
        <taxon>Dikarya</taxon>
        <taxon>Basidiomycota</taxon>
        <taxon>Agaricomycotina</taxon>
        <taxon>Agaricomycetes</taxon>
        <taxon>Agaricomycetidae</taxon>
        <taxon>Agaricales</taxon>
        <taxon>Marasmiineae</taxon>
        <taxon>Mycenaceae</taxon>
        <taxon>Mycena</taxon>
    </lineage>
</organism>
<dbReference type="OrthoDB" id="17212at2759"/>
<dbReference type="InterPro" id="IPR006931">
    <property type="entry name" value="Calcipressin"/>
</dbReference>
<dbReference type="GO" id="GO:0003676">
    <property type="term" value="F:nucleic acid binding"/>
    <property type="evidence" value="ECO:0007669"/>
    <property type="project" value="InterPro"/>
</dbReference>
<comment type="similarity">
    <text evidence="1">Belongs to the RCAN family.</text>
</comment>
<dbReference type="AlphaFoldDB" id="A0A8H6SB24"/>